<dbReference type="EMBL" id="FUEG01000002">
    <property type="protein sequence ID" value="SJK99383.1"/>
    <property type="molecule type" value="Genomic_DNA"/>
</dbReference>
<dbReference type="PROSITE" id="PS51257">
    <property type="entry name" value="PROKAR_LIPOPROTEIN"/>
    <property type="match status" value="1"/>
</dbReference>
<organism evidence="2 3">
    <name type="scientific">Armillaria ostoyae</name>
    <name type="common">Armillaria root rot fungus</name>
    <dbReference type="NCBI Taxonomy" id="47428"/>
    <lineage>
        <taxon>Eukaryota</taxon>
        <taxon>Fungi</taxon>
        <taxon>Dikarya</taxon>
        <taxon>Basidiomycota</taxon>
        <taxon>Agaricomycotina</taxon>
        <taxon>Agaricomycetes</taxon>
        <taxon>Agaricomycetidae</taxon>
        <taxon>Agaricales</taxon>
        <taxon>Marasmiineae</taxon>
        <taxon>Physalacriaceae</taxon>
        <taxon>Armillaria</taxon>
    </lineage>
</organism>
<sequence length="462" mass="50062">MIAKDLHTGVHSSPAGQTYSTSLATSCLHMHSDIPASNSLALNVFSTTSTPVLESQNRYAALSIEECNNNIDIPLKGSPDGLPARAQAKAVDPAGHEAESLPTLRNRGANCYTSSPCRETQLMKVSGEESPTIVTLIPSDETWAKLKYTPCEVSLQDEQAALTQGSPITTVSVEPQLDGVLEKTARNPTTTPMSARAVVRPGVGINRQPSTDSEGMGQTGNSAFAVQAPLITLPRSGPLMKGEDNPSILPLNEQGRSSEGIRAKEAKTATGQEAASAQAVNRGHSVTVIEVPDHEDDTAYQIWLAKERTPTIVKKEAMGNEPSSVPLTKSDPSRWFKPFEVDWTLRVVCEARNDNAARAALFVWMHWDCVPKLTDKLLLRLCQGGEQAREQLYKLCEPPHYLRRRQNGDRDFSINVQLNPCTGRQTLTTKALIDSGCTSSSINPTCSGLDFPMAMELASKTR</sequence>
<name>A0A284QSK1_ARMOS</name>
<evidence type="ECO:0000256" key="1">
    <source>
        <dbReference type="SAM" id="MobiDB-lite"/>
    </source>
</evidence>
<feature type="region of interest" description="Disordered" evidence="1">
    <location>
        <begin position="79"/>
        <end position="102"/>
    </location>
</feature>
<reference evidence="3" key="1">
    <citation type="journal article" date="2017" name="Nat. Ecol. Evol.">
        <title>Genome expansion and lineage-specific genetic innovations in the forest pathogenic fungi Armillaria.</title>
        <authorList>
            <person name="Sipos G."/>
            <person name="Prasanna A.N."/>
            <person name="Walter M.C."/>
            <person name="O'Connor E."/>
            <person name="Balint B."/>
            <person name="Krizsan K."/>
            <person name="Kiss B."/>
            <person name="Hess J."/>
            <person name="Varga T."/>
            <person name="Slot J."/>
            <person name="Riley R."/>
            <person name="Boka B."/>
            <person name="Rigling D."/>
            <person name="Barry K."/>
            <person name="Lee J."/>
            <person name="Mihaltcheva S."/>
            <person name="LaButti K."/>
            <person name="Lipzen A."/>
            <person name="Waldron R."/>
            <person name="Moloney N.M."/>
            <person name="Sperisen C."/>
            <person name="Kredics L."/>
            <person name="Vagvoelgyi C."/>
            <person name="Patrignani A."/>
            <person name="Fitzpatrick D."/>
            <person name="Nagy I."/>
            <person name="Doyle S."/>
            <person name="Anderson J.B."/>
            <person name="Grigoriev I.V."/>
            <person name="Gueldener U."/>
            <person name="Muensterkoetter M."/>
            <person name="Nagy L.G."/>
        </authorList>
    </citation>
    <scope>NUCLEOTIDE SEQUENCE [LARGE SCALE GENOMIC DNA]</scope>
    <source>
        <strain evidence="3">C18/9</strain>
    </source>
</reference>
<dbReference type="OrthoDB" id="3257486at2759"/>
<dbReference type="AlphaFoldDB" id="A0A284QSK1"/>
<protein>
    <submittedName>
        <fullName evidence="2">Uncharacterized protein</fullName>
    </submittedName>
</protein>
<proteinExistence type="predicted"/>
<keyword evidence="3" id="KW-1185">Reference proteome</keyword>
<dbReference type="Proteomes" id="UP000219338">
    <property type="component" value="Unassembled WGS sequence"/>
</dbReference>
<evidence type="ECO:0000313" key="3">
    <source>
        <dbReference type="Proteomes" id="UP000219338"/>
    </source>
</evidence>
<accession>A0A284QSK1</accession>
<gene>
    <name evidence="2" type="ORF">ARMOST_02679</name>
</gene>
<evidence type="ECO:0000313" key="2">
    <source>
        <dbReference type="EMBL" id="SJK99383.1"/>
    </source>
</evidence>